<dbReference type="GO" id="GO:0004672">
    <property type="term" value="F:protein kinase activity"/>
    <property type="evidence" value="ECO:0007669"/>
    <property type="project" value="InterPro"/>
</dbReference>
<protein>
    <submittedName>
        <fullName evidence="3">Other FunK1 protein kinase</fullName>
    </submittedName>
</protein>
<accession>A0A8H7H158</accession>
<dbReference type="InterPro" id="IPR008266">
    <property type="entry name" value="Tyr_kinase_AS"/>
</dbReference>
<feature type="domain" description="Fungal-type protein kinase" evidence="2">
    <location>
        <begin position="414"/>
        <end position="584"/>
    </location>
</feature>
<reference evidence="3" key="1">
    <citation type="submission" date="2020-09" db="EMBL/GenBank/DDBJ databases">
        <title>Comparative genome analyses of four rice-infecting Rhizoctonia solani isolates reveal extensive enrichment of homogalacturonan modification genes.</title>
        <authorList>
            <person name="Lee D.-Y."/>
            <person name="Jeon J."/>
            <person name="Kim K.-T."/>
            <person name="Cheong K."/>
            <person name="Song H."/>
            <person name="Choi G."/>
            <person name="Ko J."/>
            <person name="Opiyo S.O."/>
            <person name="Zuo S."/>
            <person name="Madhav S."/>
            <person name="Lee Y.-H."/>
            <person name="Wang G.-L."/>
        </authorList>
    </citation>
    <scope>NUCLEOTIDE SEQUENCE</scope>
    <source>
        <strain evidence="3">AG1-IA YN-7</strain>
    </source>
</reference>
<dbReference type="AlphaFoldDB" id="A0A8H7H158"/>
<name>A0A8H7H158_9AGAM</name>
<dbReference type="InterPro" id="IPR040976">
    <property type="entry name" value="Pkinase_fungal"/>
</dbReference>
<gene>
    <name evidence="3" type="ORF">RHS04_08980</name>
</gene>
<dbReference type="EMBL" id="JACYCC010000339">
    <property type="protein sequence ID" value="KAF8668507.1"/>
    <property type="molecule type" value="Genomic_DNA"/>
</dbReference>
<proteinExistence type="predicted"/>
<feature type="compositionally biased region" description="Low complexity" evidence="1">
    <location>
        <begin position="712"/>
        <end position="737"/>
    </location>
</feature>
<sequence length="806" mass="90444">MALNSLDSPIKESRPLWQNRTASDARKDAVELGFFSKISGAGFINAYLSTYSTEPSPGWSSDQLNLVQRIKNWSDNEDCLYTSDAPLLRLLNSISEQVHAGRNQPNALSLFFRSYHKQIIKTQYPGPGQKPDLLALWEDPGVFRAAPQPDSREAKSDSPYWYSVVTVGEVKLDRRNLSQIGDYARCLLRHHPELNAVMGLSVRRKGYQLVYHDASVIHQSDEFPWLEGFGPLHAFIQALYDQPFRDASMVMLGPNNGSASWATKINNNIYVTQNGYPDVGPGQRRFTNLAIHTLTSVVFFIKDIWRDARRRFFEGKLYEKAHSGKNLAGLMTIKAYGYVLDGLGKRIGTSEHCPEAGQSLPTPRYKMRLLTGDVGRPLEQAQTLSELLCVMYDACAGTGCFFSWSREFVDDSAIVQRNLYRKCRLLHRDISNTNIMLAPLSEEYQARCAVGYAEVKFANQIFSDNPEEKPEPTCLIIDLGNGADLEDRDHPESLTERTGTPKFIARSISRGRHLDFDLYGRLQVQMPSLAGKPLELYHRATGGQYEMFNNLIARGSPPTVEPSVDFRHQLFHDAESTFWVLAWTLAQSQKRGSPQETQWTPGFRKFTQAMKNHYPGTAVPDPRSDLDSGVGDWRDILHTDLACLATMLSQMHRYIRPEWAFRDLNSERISEAPEHMHEAIMRLLLTEIVRSKQPGNDISLVVGGRSLPIPKSSSQTSRSGTLSLGVPSSRSRTSTSTDNGTHPDVMPDRVGMKRSGSPLGGERRSPRLIALEAQTDGHPMDWAQNETKKILWGDIGSLGAANAECY</sequence>
<dbReference type="PROSITE" id="PS00109">
    <property type="entry name" value="PROTEIN_KINASE_TYR"/>
    <property type="match status" value="1"/>
</dbReference>
<comment type="caution">
    <text evidence="3">The sequence shown here is derived from an EMBL/GenBank/DDBJ whole genome shotgun (WGS) entry which is preliminary data.</text>
</comment>
<evidence type="ECO:0000259" key="2">
    <source>
        <dbReference type="Pfam" id="PF17667"/>
    </source>
</evidence>
<organism evidence="3 4">
    <name type="scientific">Rhizoctonia solani</name>
    <dbReference type="NCBI Taxonomy" id="456999"/>
    <lineage>
        <taxon>Eukaryota</taxon>
        <taxon>Fungi</taxon>
        <taxon>Dikarya</taxon>
        <taxon>Basidiomycota</taxon>
        <taxon>Agaricomycotina</taxon>
        <taxon>Agaricomycetes</taxon>
        <taxon>Cantharellales</taxon>
        <taxon>Ceratobasidiaceae</taxon>
        <taxon>Rhizoctonia</taxon>
    </lineage>
</organism>
<keyword evidence="3" id="KW-0418">Kinase</keyword>
<dbReference type="Proteomes" id="UP000650582">
    <property type="component" value="Unassembled WGS sequence"/>
</dbReference>
<evidence type="ECO:0000256" key="1">
    <source>
        <dbReference type="SAM" id="MobiDB-lite"/>
    </source>
</evidence>
<keyword evidence="3" id="KW-0808">Transferase</keyword>
<evidence type="ECO:0000313" key="4">
    <source>
        <dbReference type="Proteomes" id="UP000650582"/>
    </source>
</evidence>
<feature type="region of interest" description="Disordered" evidence="1">
    <location>
        <begin position="707"/>
        <end position="765"/>
    </location>
</feature>
<dbReference type="Pfam" id="PF17667">
    <property type="entry name" value="Pkinase_fungal"/>
    <property type="match status" value="1"/>
</dbReference>
<evidence type="ECO:0000313" key="3">
    <source>
        <dbReference type="EMBL" id="KAF8668507.1"/>
    </source>
</evidence>